<organism evidence="1">
    <name type="scientific">uncultured Caudovirales phage</name>
    <dbReference type="NCBI Taxonomy" id="2100421"/>
    <lineage>
        <taxon>Viruses</taxon>
        <taxon>Duplodnaviria</taxon>
        <taxon>Heunggongvirae</taxon>
        <taxon>Uroviricota</taxon>
        <taxon>Caudoviricetes</taxon>
        <taxon>Peduoviridae</taxon>
        <taxon>Maltschvirus</taxon>
        <taxon>Maltschvirus maltsch</taxon>
    </lineage>
</organism>
<dbReference type="EMBL" id="LR797174">
    <property type="protein sequence ID" value="CAB4191420.1"/>
    <property type="molecule type" value="Genomic_DNA"/>
</dbReference>
<gene>
    <name evidence="2" type="ORF">UFOVP1226_39</name>
    <name evidence="1" type="ORF">UFOVP278_2</name>
</gene>
<dbReference type="EMBL" id="LR796291">
    <property type="protein sequence ID" value="CAB4134735.1"/>
    <property type="molecule type" value="Genomic_DNA"/>
</dbReference>
<name>A0A6J5LKL0_9CAUD</name>
<reference evidence="1" key="1">
    <citation type="submission" date="2020-04" db="EMBL/GenBank/DDBJ databases">
        <authorList>
            <person name="Chiriac C."/>
            <person name="Salcher M."/>
            <person name="Ghai R."/>
            <person name="Kavagutti S V."/>
        </authorList>
    </citation>
    <scope>NUCLEOTIDE SEQUENCE</scope>
</reference>
<accession>A0A6J5LKL0</accession>
<protein>
    <submittedName>
        <fullName evidence="1">Uncharacterized protein</fullName>
    </submittedName>
</protein>
<proteinExistence type="predicted"/>
<sequence length="65" mass="7382">MNTTKRIKPDQVQTGDLIMRGYRGAMLVSTIAVREGMVHYYDSKGTLWCHKLNGWATIVVKELAQ</sequence>
<evidence type="ECO:0000313" key="2">
    <source>
        <dbReference type="EMBL" id="CAB4191420.1"/>
    </source>
</evidence>
<evidence type="ECO:0000313" key="1">
    <source>
        <dbReference type="EMBL" id="CAB4134735.1"/>
    </source>
</evidence>